<gene>
    <name evidence="4" type="ORF">ALECFALPRED_003749</name>
</gene>
<dbReference type="Gene3D" id="3.90.79.10">
    <property type="entry name" value="Nucleoside Triphosphate Pyrophosphohydrolase"/>
    <property type="match status" value="1"/>
</dbReference>
<dbReference type="InterPro" id="IPR000086">
    <property type="entry name" value="NUDIX_hydrolase_dom"/>
</dbReference>
<accession>A0A8H3ENJ1</accession>
<sequence>MASTSTQLPNPDSTKVMGIKADHTDYQIVLAVKVIIRNSKNKILILSAKKDDYYKLPGGGVDVGEDHQTAVQREVMKEAKCMIEVVGDCIAAVEEYGGHLHQISYCYCAELVADTGVMALTDHEVVEGLEHVWVSVERALEMMKGCWPLTKLGKSIRERDIFLLEASQNGKSSSSGTGSDV</sequence>
<dbReference type="EMBL" id="CAJPDR010000023">
    <property type="protein sequence ID" value="CAF9907678.1"/>
    <property type="molecule type" value="Genomic_DNA"/>
</dbReference>
<dbReference type="Pfam" id="PF00293">
    <property type="entry name" value="NUDIX"/>
    <property type="match status" value="1"/>
</dbReference>
<evidence type="ECO:0000313" key="5">
    <source>
        <dbReference type="Proteomes" id="UP000664203"/>
    </source>
</evidence>
<evidence type="ECO:0000256" key="1">
    <source>
        <dbReference type="ARBA" id="ARBA00001946"/>
    </source>
</evidence>
<keyword evidence="2" id="KW-0378">Hydrolase</keyword>
<dbReference type="GO" id="GO:0016787">
    <property type="term" value="F:hydrolase activity"/>
    <property type="evidence" value="ECO:0007669"/>
    <property type="project" value="UniProtKB-KW"/>
</dbReference>
<dbReference type="PANTHER" id="PTHR43046">
    <property type="entry name" value="GDP-MANNOSE MANNOSYL HYDROLASE"/>
    <property type="match status" value="1"/>
</dbReference>
<evidence type="ECO:0000313" key="4">
    <source>
        <dbReference type="EMBL" id="CAF9907678.1"/>
    </source>
</evidence>
<dbReference type="PROSITE" id="PS51462">
    <property type="entry name" value="NUDIX"/>
    <property type="match status" value="1"/>
</dbReference>
<organism evidence="4 5">
    <name type="scientific">Alectoria fallacina</name>
    <dbReference type="NCBI Taxonomy" id="1903189"/>
    <lineage>
        <taxon>Eukaryota</taxon>
        <taxon>Fungi</taxon>
        <taxon>Dikarya</taxon>
        <taxon>Ascomycota</taxon>
        <taxon>Pezizomycotina</taxon>
        <taxon>Lecanoromycetes</taxon>
        <taxon>OSLEUM clade</taxon>
        <taxon>Lecanoromycetidae</taxon>
        <taxon>Lecanorales</taxon>
        <taxon>Lecanorineae</taxon>
        <taxon>Parmeliaceae</taxon>
        <taxon>Alectoria</taxon>
    </lineage>
</organism>
<protein>
    <recommendedName>
        <fullName evidence="3">Nudix hydrolase domain-containing protein</fullName>
    </recommendedName>
</protein>
<dbReference type="SUPFAM" id="SSF55811">
    <property type="entry name" value="Nudix"/>
    <property type="match status" value="1"/>
</dbReference>
<dbReference type="Proteomes" id="UP000664203">
    <property type="component" value="Unassembled WGS sequence"/>
</dbReference>
<dbReference type="OrthoDB" id="2011998at2759"/>
<keyword evidence="5" id="KW-1185">Reference proteome</keyword>
<dbReference type="AlphaFoldDB" id="A0A8H3ENJ1"/>
<name>A0A8H3ENJ1_9LECA</name>
<evidence type="ECO:0000259" key="3">
    <source>
        <dbReference type="PROSITE" id="PS51462"/>
    </source>
</evidence>
<reference evidence="4" key="1">
    <citation type="submission" date="2021-03" db="EMBL/GenBank/DDBJ databases">
        <authorList>
            <person name="Tagirdzhanova G."/>
        </authorList>
    </citation>
    <scope>NUCLEOTIDE SEQUENCE</scope>
</reference>
<proteinExistence type="predicted"/>
<evidence type="ECO:0000256" key="2">
    <source>
        <dbReference type="ARBA" id="ARBA00022801"/>
    </source>
</evidence>
<feature type="domain" description="Nudix hydrolase" evidence="3">
    <location>
        <begin position="27"/>
        <end position="155"/>
    </location>
</feature>
<dbReference type="InterPro" id="IPR015797">
    <property type="entry name" value="NUDIX_hydrolase-like_dom_sf"/>
</dbReference>
<comment type="caution">
    <text evidence="4">The sequence shown here is derived from an EMBL/GenBank/DDBJ whole genome shotgun (WGS) entry which is preliminary data.</text>
</comment>
<comment type="cofactor">
    <cofactor evidence="1">
        <name>Mg(2+)</name>
        <dbReference type="ChEBI" id="CHEBI:18420"/>
    </cofactor>
</comment>
<dbReference type="PANTHER" id="PTHR43046:SF14">
    <property type="entry name" value="MUTT_NUDIX FAMILY PROTEIN"/>
    <property type="match status" value="1"/>
</dbReference>